<evidence type="ECO:0000313" key="2">
    <source>
        <dbReference type="Proteomes" id="UP001558652"/>
    </source>
</evidence>
<gene>
    <name evidence="1" type="ORF">AAG570_007603</name>
</gene>
<accession>A0ABD0YFT7</accession>
<dbReference type="AlphaFoldDB" id="A0ABD0YFT7"/>
<comment type="caution">
    <text evidence="1">The sequence shown here is derived from an EMBL/GenBank/DDBJ whole genome shotgun (WGS) entry which is preliminary data.</text>
</comment>
<dbReference type="Proteomes" id="UP001558652">
    <property type="component" value="Unassembled WGS sequence"/>
</dbReference>
<sequence>MKMASKRRNMFYQNKKQETTEIVPNIFLGLNDDEHIWWVEGMLTADRRRMLTLDHSEHLVPEGWYPGVNMKSAVIILSLLLMAQWAISGQVIFEIKRSLTIEELNKMLAQMFTPEEDTPEPEVEHSTERNNIEIITEQPNFDFIVPHRFSLKKYRKKKD</sequence>
<dbReference type="EMBL" id="JBFDAA010000021">
    <property type="protein sequence ID" value="KAL1114779.1"/>
    <property type="molecule type" value="Genomic_DNA"/>
</dbReference>
<evidence type="ECO:0000313" key="1">
    <source>
        <dbReference type="EMBL" id="KAL1114779.1"/>
    </source>
</evidence>
<keyword evidence="2" id="KW-1185">Reference proteome</keyword>
<protein>
    <submittedName>
        <fullName evidence="1">Uncharacterized protein</fullName>
    </submittedName>
</protein>
<name>A0ABD0YFT7_9HEMI</name>
<organism evidence="1 2">
    <name type="scientific">Ranatra chinensis</name>
    <dbReference type="NCBI Taxonomy" id="642074"/>
    <lineage>
        <taxon>Eukaryota</taxon>
        <taxon>Metazoa</taxon>
        <taxon>Ecdysozoa</taxon>
        <taxon>Arthropoda</taxon>
        <taxon>Hexapoda</taxon>
        <taxon>Insecta</taxon>
        <taxon>Pterygota</taxon>
        <taxon>Neoptera</taxon>
        <taxon>Paraneoptera</taxon>
        <taxon>Hemiptera</taxon>
        <taxon>Heteroptera</taxon>
        <taxon>Panheteroptera</taxon>
        <taxon>Nepomorpha</taxon>
        <taxon>Nepidae</taxon>
        <taxon>Ranatrinae</taxon>
        <taxon>Ranatra</taxon>
    </lineage>
</organism>
<reference evidence="1 2" key="1">
    <citation type="submission" date="2024-07" db="EMBL/GenBank/DDBJ databases">
        <title>Chromosome-level genome assembly of the water stick insect Ranatra chinensis (Heteroptera: Nepidae).</title>
        <authorList>
            <person name="Liu X."/>
        </authorList>
    </citation>
    <scope>NUCLEOTIDE SEQUENCE [LARGE SCALE GENOMIC DNA]</scope>
    <source>
        <strain evidence="1">Cailab_2021Rc</strain>
        <tissue evidence="1">Muscle</tissue>
    </source>
</reference>
<proteinExistence type="predicted"/>